<organism evidence="3 4">
    <name type="scientific">Candidatus Cryptobacteroides merdigallinarum</name>
    <dbReference type="NCBI Taxonomy" id="2840770"/>
    <lineage>
        <taxon>Bacteria</taxon>
        <taxon>Pseudomonadati</taxon>
        <taxon>Bacteroidota</taxon>
        <taxon>Bacteroidia</taxon>
        <taxon>Bacteroidales</taxon>
        <taxon>Candidatus Cryptobacteroides</taxon>
    </lineage>
</organism>
<feature type="signal peptide" evidence="1">
    <location>
        <begin position="1"/>
        <end position="24"/>
    </location>
</feature>
<evidence type="ECO:0000256" key="1">
    <source>
        <dbReference type="SAM" id="SignalP"/>
    </source>
</evidence>
<dbReference type="EMBL" id="JADIMQ010000094">
    <property type="protein sequence ID" value="MBO8448950.1"/>
    <property type="molecule type" value="Genomic_DNA"/>
</dbReference>
<evidence type="ECO:0000313" key="4">
    <source>
        <dbReference type="Proteomes" id="UP000810252"/>
    </source>
</evidence>
<dbReference type="PROSITE" id="PS51257">
    <property type="entry name" value="PROKAR_LIPOPROTEIN"/>
    <property type="match status" value="1"/>
</dbReference>
<dbReference type="Proteomes" id="UP000810252">
    <property type="component" value="Unassembled WGS sequence"/>
</dbReference>
<feature type="domain" description="Putative auto-transporter adhesin head GIN" evidence="2">
    <location>
        <begin position="37"/>
        <end position="246"/>
    </location>
</feature>
<dbReference type="Pfam" id="PF10988">
    <property type="entry name" value="DUF2807"/>
    <property type="match status" value="1"/>
</dbReference>
<dbReference type="InterPro" id="IPR021255">
    <property type="entry name" value="DUF2807"/>
</dbReference>
<protein>
    <submittedName>
        <fullName evidence="3">DUF2807 domain-containing protein</fullName>
    </submittedName>
</protein>
<comment type="caution">
    <text evidence="3">The sequence shown here is derived from an EMBL/GenBank/DDBJ whole genome shotgun (WGS) entry which is preliminary data.</text>
</comment>
<gene>
    <name evidence="3" type="ORF">IAC29_06745</name>
</gene>
<feature type="chain" id="PRO_5039504681" evidence="1">
    <location>
        <begin position="25"/>
        <end position="262"/>
    </location>
</feature>
<reference evidence="3" key="1">
    <citation type="submission" date="2020-10" db="EMBL/GenBank/DDBJ databases">
        <authorList>
            <person name="Gilroy R."/>
        </authorList>
    </citation>
    <scope>NUCLEOTIDE SEQUENCE</scope>
    <source>
        <strain evidence="3">20514</strain>
    </source>
</reference>
<reference evidence="3" key="2">
    <citation type="journal article" date="2021" name="PeerJ">
        <title>Extensive microbial diversity within the chicken gut microbiome revealed by metagenomics and culture.</title>
        <authorList>
            <person name="Gilroy R."/>
            <person name="Ravi A."/>
            <person name="Getino M."/>
            <person name="Pursley I."/>
            <person name="Horton D.L."/>
            <person name="Alikhan N.F."/>
            <person name="Baker D."/>
            <person name="Gharbi K."/>
            <person name="Hall N."/>
            <person name="Watson M."/>
            <person name="Adriaenssens E.M."/>
            <person name="Foster-Nyarko E."/>
            <person name="Jarju S."/>
            <person name="Secka A."/>
            <person name="Antonio M."/>
            <person name="Oren A."/>
            <person name="Chaudhuri R.R."/>
            <person name="La Ragione R."/>
            <person name="Hildebrand F."/>
            <person name="Pallen M.J."/>
        </authorList>
    </citation>
    <scope>NUCLEOTIDE SEQUENCE</scope>
    <source>
        <strain evidence="3">20514</strain>
    </source>
</reference>
<dbReference type="AlphaFoldDB" id="A0A9D9HCA6"/>
<evidence type="ECO:0000259" key="2">
    <source>
        <dbReference type="Pfam" id="PF10988"/>
    </source>
</evidence>
<keyword evidence="1" id="KW-0732">Signal</keyword>
<proteinExistence type="predicted"/>
<evidence type="ECO:0000313" key="3">
    <source>
        <dbReference type="EMBL" id="MBO8448950.1"/>
    </source>
</evidence>
<sequence length="262" mass="27296">MKINFLAIMLALLVSGGCSKIQLAGVSTTKYLNVPGDYSGIVVDGAMTVEVSSSCDMMEITSDSNVLPYIDIRIVDKSLVIGYEKGAKFSSGNFSTTIRLPYSTAIGSVSISGMSVYRCMEDTSLASKLRLEARDMSSFEFGSLSASSLALTLHGASSFVASALDVPESSLNFTEASSATVSGSMLKCDAVLSGASVLYPGSGSSSLSVDRFSSTLSGASSARFHSDGVISGTLRDASVIYYSGSAVCESVSCFTESEIIRE</sequence>
<accession>A0A9D9HCA6</accession>
<dbReference type="Gene3D" id="2.160.20.120">
    <property type="match status" value="1"/>
</dbReference>
<name>A0A9D9HCA6_9BACT</name>